<proteinExistence type="predicted"/>
<dbReference type="InterPro" id="IPR036397">
    <property type="entry name" value="RNaseH_sf"/>
</dbReference>
<dbReference type="InterPro" id="IPR002156">
    <property type="entry name" value="RNaseH_domain"/>
</dbReference>
<organism evidence="2">
    <name type="scientific">Oppiella nova</name>
    <dbReference type="NCBI Taxonomy" id="334625"/>
    <lineage>
        <taxon>Eukaryota</taxon>
        <taxon>Metazoa</taxon>
        <taxon>Ecdysozoa</taxon>
        <taxon>Arthropoda</taxon>
        <taxon>Chelicerata</taxon>
        <taxon>Arachnida</taxon>
        <taxon>Acari</taxon>
        <taxon>Acariformes</taxon>
        <taxon>Sarcoptiformes</taxon>
        <taxon>Oribatida</taxon>
        <taxon>Brachypylina</taxon>
        <taxon>Oppioidea</taxon>
        <taxon>Oppiidae</taxon>
        <taxon>Oppiella</taxon>
    </lineage>
</organism>
<gene>
    <name evidence="2" type="ORF">ONB1V03_LOCUS20213</name>
</gene>
<name>A0A7R9QZT7_9ACAR</name>
<accession>A0A7R9QZT7</accession>
<dbReference type="EMBL" id="OC948575">
    <property type="protein sequence ID" value="CAD7663655.1"/>
    <property type="molecule type" value="Genomic_DNA"/>
</dbReference>
<evidence type="ECO:0000259" key="1">
    <source>
        <dbReference type="PROSITE" id="PS50879"/>
    </source>
</evidence>
<dbReference type="GO" id="GO:0004523">
    <property type="term" value="F:RNA-DNA hybrid ribonuclease activity"/>
    <property type="evidence" value="ECO:0007669"/>
    <property type="project" value="InterPro"/>
</dbReference>
<evidence type="ECO:0000313" key="3">
    <source>
        <dbReference type="Proteomes" id="UP000728032"/>
    </source>
</evidence>
<dbReference type="OrthoDB" id="407198at2759"/>
<keyword evidence="3" id="KW-1185">Reference proteome</keyword>
<sequence>MTEWLHNWHQNGYKNMNGRDLLNKVHIQALEREMQAMDNKVPGHRGIHGNDMAHLLANEGARMH</sequence>
<dbReference type="EMBL" id="CAJPVJ010033750">
    <property type="protein sequence ID" value="CAG2180792.1"/>
    <property type="molecule type" value="Genomic_DNA"/>
</dbReference>
<dbReference type="AlphaFoldDB" id="A0A7R9QZT7"/>
<dbReference type="Gene3D" id="3.30.420.10">
    <property type="entry name" value="Ribonuclease H-like superfamily/Ribonuclease H"/>
    <property type="match status" value="1"/>
</dbReference>
<dbReference type="SUPFAM" id="SSF53098">
    <property type="entry name" value="Ribonuclease H-like"/>
    <property type="match status" value="1"/>
</dbReference>
<dbReference type="InterPro" id="IPR012337">
    <property type="entry name" value="RNaseH-like_sf"/>
</dbReference>
<dbReference type="GO" id="GO:0003676">
    <property type="term" value="F:nucleic acid binding"/>
    <property type="evidence" value="ECO:0007669"/>
    <property type="project" value="InterPro"/>
</dbReference>
<reference evidence="2" key="1">
    <citation type="submission" date="2020-11" db="EMBL/GenBank/DDBJ databases">
        <authorList>
            <person name="Tran Van P."/>
        </authorList>
    </citation>
    <scope>NUCLEOTIDE SEQUENCE</scope>
</reference>
<feature type="domain" description="RNase H type-1" evidence="1">
    <location>
        <begin position="1"/>
        <end position="62"/>
    </location>
</feature>
<dbReference type="Proteomes" id="UP000728032">
    <property type="component" value="Unassembled WGS sequence"/>
</dbReference>
<evidence type="ECO:0000313" key="2">
    <source>
        <dbReference type="EMBL" id="CAD7663655.1"/>
    </source>
</evidence>
<protein>
    <recommendedName>
        <fullName evidence="1">RNase H type-1 domain-containing protein</fullName>
    </recommendedName>
</protein>
<dbReference type="Pfam" id="PF00075">
    <property type="entry name" value="RNase_H"/>
    <property type="match status" value="1"/>
</dbReference>
<dbReference type="PROSITE" id="PS50879">
    <property type="entry name" value="RNASE_H_1"/>
    <property type="match status" value="1"/>
</dbReference>